<gene>
    <name evidence="3" type="ORF">BJY26_001764</name>
</gene>
<dbReference type="AlphaFoldDB" id="A0A7Z0IGZ8"/>
<accession>A0A7Z0IGZ8</accession>
<feature type="transmembrane region" description="Helical" evidence="2">
    <location>
        <begin position="69"/>
        <end position="90"/>
    </location>
</feature>
<dbReference type="NCBIfam" id="NF041646">
    <property type="entry name" value="VC0807_fam"/>
    <property type="match status" value="1"/>
</dbReference>
<keyword evidence="2" id="KW-1133">Transmembrane helix</keyword>
<evidence type="ECO:0000256" key="2">
    <source>
        <dbReference type="SAM" id="Phobius"/>
    </source>
</evidence>
<evidence type="ECO:0000313" key="3">
    <source>
        <dbReference type="EMBL" id="NYI67458.1"/>
    </source>
</evidence>
<organism evidence="3 4">
    <name type="scientific">Spelaeicoccus albus</name>
    <dbReference type="NCBI Taxonomy" id="1280376"/>
    <lineage>
        <taxon>Bacteria</taxon>
        <taxon>Bacillati</taxon>
        <taxon>Actinomycetota</taxon>
        <taxon>Actinomycetes</taxon>
        <taxon>Micrococcales</taxon>
        <taxon>Brevibacteriaceae</taxon>
        <taxon>Spelaeicoccus</taxon>
    </lineage>
</organism>
<sequence length="253" mass="27105">MSSPSETGSHPQRPVQSPTHSPATAPAGQDAGARHLNGTAMLGSFLLTAIFDVGVTIAVFQIAENNGASTQLAFVLSGIGPIIMMVITWIRARKMSGASLVILLWVLLSAAVAYIGSGDDRLLLVKDSAVTGGFGLACLVSIFFPKPIMFYFGAKFATDGTRAGLDYWYGLWQYPQFRHVQYKLNYVWAVAFILEAITRIVFAYTTSFSTAFTVSNILPIIVLAGLITYTITVGKKSQKAGDARRAAAVEKAA</sequence>
<proteinExistence type="predicted"/>
<feature type="transmembrane region" description="Helical" evidence="2">
    <location>
        <begin position="97"/>
        <end position="116"/>
    </location>
</feature>
<keyword evidence="2" id="KW-0472">Membrane</keyword>
<evidence type="ECO:0000313" key="4">
    <source>
        <dbReference type="Proteomes" id="UP000539111"/>
    </source>
</evidence>
<dbReference type="RefSeq" id="WP_179427433.1">
    <property type="nucleotide sequence ID" value="NZ_JACBZP010000001.1"/>
</dbReference>
<name>A0A7Z0IGZ8_9MICO</name>
<dbReference type="EMBL" id="JACBZP010000001">
    <property type="protein sequence ID" value="NYI67458.1"/>
    <property type="molecule type" value="Genomic_DNA"/>
</dbReference>
<feature type="region of interest" description="Disordered" evidence="1">
    <location>
        <begin position="1"/>
        <end position="30"/>
    </location>
</feature>
<dbReference type="Proteomes" id="UP000539111">
    <property type="component" value="Unassembled WGS sequence"/>
</dbReference>
<keyword evidence="2" id="KW-0812">Transmembrane</keyword>
<reference evidence="3 4" key="1">
    <citation type="submission" date="2020-07" db="EMBL/GenBank/DDBJ databases">
        <title>Sequencing the genomes of 1000 actinobacteria strains.</title>
        <authorList>
            <person name="Klenk H.-P."/>
        </authorList>
    </citation>
    <scope>NUCLEOTIDE SEQUENCE [LARGE SCALE GENOMIC DNA]</scope>
    <source>
        <strain evidence="3 4">DSM 26341</strain>
    </source>
</reference>
<feature type="transmembrane region" description="Helical" evidence="2">
    <location>
        <begin position="42"/>
        <end position="63"/>
    </location>
</feature>
<feature type="compositionally biased region" description="Polar residues" evidence="1">
    <location>
        <begin position="1"/>
        <end position="22"/>
    </location>
</feature>
<feature type="transmembrane region" description="Helical" evidence="2">
    <location>
        <begin position="186"/>
        <end position="205"/>
    </location>
</feature>
<comment type="caution">
    <text evidence="3">The sequence shown here is derived from an EMBL/GenBank/DDBJ whole genome shotgun (WGS) entry which is preliminary data.</text>
</comment>
<keyword evidence="4" id="KW-1185">Reference proteome</keyword>
<feature type="transmembrane region" description="Helical" evidence="2">
    <location>
        <begin position="211"/>
        <end position="231"/>
    </location>
</feature>
<evidence type="ECO:0000256" key="1">
    <source>
        <dbReference type="SAM" id="MobiDB-lite"/>
    </source>
</evidence>
<protein>
    <submittedName>
        <fullName evidence="3">Intracellular septation protein A</fullName>
    </submittedName>
</protein>
<feature type="transmembrane region" description="Helical" evidence="2">
    <location>
        <begin position="128"/>
        <end position="145"/>
    </location>
</feature>